<evidence type="ECO:0000313" key="2">
    <source>
        <dbReference type="Proteomes" id="UP000708208"/>
    </source>
</evidence>
<feature type="non-terminal residue" evidence="1">
    <location>
        <position position="1"/>
    </location>
</feature>
<protein>
    <submittedName>
        <fullName evidence="1">Uncharacterized protein</fullName>
    </submittedName>
</protein>
<keyword evidence="2" id="KW-1185">Reference proteome</keyword>
<dbReference type="EMBL" id="CAJVCH010468574">
    <property type="protein sequence ID" value="CAG7820083.1"/>
    <property type="molecule type" value="Genomic_DNA"/>
</dbReference>
<proteinExistence type="predicted"/>
<dbReference type="AlphaFoldDB" id="A0A8J2LD12"/>
<name>A0A8J2LD12_9HEXA</name>
<accession>A0A8J2LD12</accession>
<organism evidence="1 2">
    <name type="scientific">Allacma fusca</name>
    <dbReference type="NCBI Taxonomy" id="39272"/>
    <lineage>
        <taxon>Eukaryota</taxon>
        <taxon>Metazoa</taxon>
        <taxon>Ecdysozoa</taxon>
        <taxon>Arthropoda</taxon>
        <taxon>Hexapoda</taxon>
        <taxon>Collembola</taxon>
        <taxon>Symphypleona</taxon>
        <taxon>Sminthuridae</taxon>
        <taxon>Allacma</taxon>
    </lineage>
</organism>
<gene>
    <name evidence="1" type="ORF">AFUS01_LOCUS30491</name>
</gene>
<dbReference type="Proteomes" id="UP000708208">
    <property type="component" value="Unassembled WGS sequence"/>
</dbReference>
<comment type="caution">
    <text evidence="1">The sequence shown here is derived from an EMBL/GenBank/DDBJ whole genome shotgun (WGS) entry which is preliminary data.</text>
</comment>
<sequence length="146" mass="17384">MLREEYERQRRKKLVTLQDVQKVGVDGLEIIFKLIQVPQPESTALDLFNKSSLKDDEEVHIRYYADTVGQTMSFKWRNAVYSWPKFVERIQALGRLFKNKLDYRVKFHKRLTTQCSIKAELKKNARTQTRCDKNSMEFHEIPTAEE</sequence>
<evidence type="ECO:0000313" key="1">
    <source>
        <dbReference type="EMBL" id="CAG7820083.1"/>
    </source>
</evidence>
<reference evidence="1" key="1">
    <citation type="submission" date="2021-06" db="EMBL/GenBank/DDBJ databases">
        <authorList>
            <person name="Hodson N. C."/>
            <person name="Mongue J. A."/>
            <person name="Jaron S. K."/>
        </authorList>
    </citation>
    <scope>NUCLEOTIDE SEQUENCE</scope>
</reference>